<dbReference type="GO" id="GO:0004015">
    <property type="term" value="F:adenosylmethionine-8-amino-7-oxononanoate transaminase activity"/>
    <property type="evidence" value="ECO:0007669"/>
    <property type="project" value="TreeGrafter"/>
</dbReference>
<evidence type="ECO:0000313" key="9">
    <source>
        <dbReference type="EMBL" id="KXG50448.1"/>
    </source>
</evidence>
<dbReference type="InterPro" id="IPR046450">
    <property type="entry name" value="PA_dom_sf"/>
</dbReference>
<dbReference type="Proteomes" id="UP000070168">
    <property type="component" value="Unassembled WGS sequence"/>
</dbReference>
<dbReference type="Gene3D" id="3.40.630.10">
    <property type="entry name" value="Zn peptidases"/>
    <property type="match status" value="1"/>
</dbReference>
<dbReference type="Gene3D" id="1.20.930.40">
    <property type="entry name" value="Transferrin receptor-like, dimerisation domain"/>
    <property type="match status" value="1"/>
</dbReference>
<dbReference type="PROSITE" id="PS00600">
    <property type="entry name" value="AA_TRANSFER_CLASS_3"/>
    <property type="match status" value="1"/>
</dbReference>
<dbReference type="Gene3D" id="3.90.1150.10">
    <property type="entry name" value="Aspartate Aminotransferase, domain 1"/>
    <property type="match status" value="1"/>
</dbReference>
<dbReference type="Gene3D" id="3.40.50.300">
    <property type="entry name" value="P-loop containing nucleotide triphosphate hydrolases"/>
    <property type="match status" value="1"/>
</dbReference>
<feature type="domain" description="PA" evidence="6">
    <location>
        <begin position="927"/>
        <end position="1020"/>
    </location>
</feature>
<dbReference type="FunFam" id="3.40.50.300:FF:001677">
    <property type="entry name" value="Bifunctional dethiobiotin synthetase/adenosylmethionine-8-amino-7-oxononanoate aminotransferase"/>
    <property type="match status" value="1"/>
</dbReference>
<evidence type="ECO:0000256" key="4">
    <source>
        <dbReference type="ARBA" id="ARBA00022679"/>
    </source>
</evidence>
<dbReference type="InterPro" id="IPR049704">
    <property type="entry name" value="Aminotrans_3_PPA_site"/>
</dbReference>
<dbReference type="GeneID" id="63709953"/>
<dbReference type="FunFam" id="3.90.1150.10:FF:000080">
    <property type="entry name" value="Bifunctional dethiobiotin synthetase/adenosylmethionine-8-amino-7-oxononanoate aminotransferase"/>
    <property type="match status" value="1"/>
</dbReference>
<dbReference type="InterPro" id="IPR036757">
    <property type="entry name" value="TFR-like_dimer_dom_sf"/>
</dbReference>
<dbReference type="InterPro" id="IPR004472">
    <property type="entry name" value="DTB_synth_BioD"/>
</dbReference>
<dbReference type="InterPro" id="IPR003137">
    <property type="entry name" value="PA_domain"/>
</dbReference>
<dbReference type="InterPro" id="IPR005814">
    <property type="entry name" value="Aminotrans_3"/>
</dbReference>
<keyword evidence="4" id="KW-0808">Transferase</keyword>
<feature type="domain" description="Peptidase M28" evidence="8">
    <location>
        <begin position="1105"/>
        <end position="1290"/>
    </location>
</feature>
<dbReference type="Pfam" id="PF04389">
    <property type="entry name" value="Peptidase_M28"/>
    <property type="match status" value="1"/>
</dbReference>
<dbReference type="SUPFAM" id="SSF53383">
    <property type="entry name" value="PLP-dependent transferases"/>
    <property type="match status" value="1"/>
</dbReference>
<dbReference type="InterPro" id="IPR015422">
    <property type="entry name" value="PyrdxlP-dep_Trfase_small"/>
</dbReference>
<dbReference type="Pfam" id="PF13500">
    <property type="entry name" value="AAA_26"/>
    <property type="match status" value="1"/>
</dbReference>
<evidence type="ECO:0000313" key="10">
    <source>
        <dbReference type="Proteomes" id="UP000070168"/>
    </source>
</evidence>
<comment type="subcellular location">
    <subcellularLocation>
        <location evidence="1">Mitochondrion</location>
    </subcellularLocation>
</comment>
<dbReference type="InterPro" id="IPR027417">
    <property type="entry name" value="P-loop_NTPase"/>
</dbReference>
<dbReference type="EMBL" id="LHQR01000047">
    <property type="protein sequence ID" value="KXG50448.1"/>
    <property type="molecule type" value="Genomic_DNA"/>
</dbReference>
<keyword evidence="10" id="KW-1185">Reference proteome</keyword>
<dbReference type="PANTHER" id="PTHR42684:SF3">
    <property type="entry name" value="ADENOSYLMETHIONINE-8-AMINO-7-OXONONANOATE AMINOTRANSFERASE"/>
    <property type="match status" value="1"/>
</dbReference>
<comment type="caution">
    <text evidence="9">The sequence shown here is derived from an EMBL/GenBank/DDBJ whole genome shotgun (WGS) entry which is preliminary data.</text>
</comment>
<dbReference type="Pfam" id="PF04253">
    <property type="entry name" value="TFR_dimer"/>
    <property type="match status" value="1"/>
</dbReference>
<dbReference type="SUPFAM" id="SSF52540">
    <property type="entry name" value="P-loop containing nucleoside triphosphate hydrolases"/>
    <property type="match status" value="1"/>
</dbReference>
<dbReference type="GO" id="GO:0000287">
    <property type="term" value="F:magnesium ion binding"/>
    <property type="evidence" value="ECO:0007669"/>
    <property type="project" value="InterPro"/>
</dbReference>
<dbReference type="SUPFAM" id="SSF53187">
    <property type="entry name" value="Zn-dependent exopeptidases"/>
    <property type="match status" value="1"/>
</dbReference>
<evidence type="ECO:0000256" key="1">
    <source>
        <dbReference type="ARBA" id="ARBA00004173"/>
    </source>
</evidence>
<dbReference type="RefSeq" id="XP_040648984.1">
    <property type="nucleotide sequence ID" value="XM_040794653.1"/>
</dbReference>
<dbReference type="PANTHER" id="PTHR42684">
    <property type="entry name" value="ADENOSYLMETHIONINE-8-AMINO-7-OXONONANOATE AMINOTRANSFERASE"/>
    <property type="match status" value="1"/>
</dbReference>
<dbReference type="InterPro" id="IPR015421">
    <property type="entry name" value="PyrdxlP-dep_Trfase_major"/>
</dbReference>
<evidence type="ECO:0000256" key="2">
    <source>
        <dbReference type="ARBA" id="ARBA00005634"/>
    </source>
</evidence>
<organism evidence="9 10">
    <name type="scientific">Penicillium patulum</name>
    <name type="common">Penicillium griseofulvum</name>
    <dbReference type="NCBI Taxonomy" id="5078"/>
    <lineage>
        <taxon>Eukaryota</taxon>
        <taxon>Fungi</taxon>
        <taxon>Dikarya</taxon>
        <taxon>Ascomycota</taxon>
        <taxon>Pezizomycotina</taxon>
        <taxon>Eurotiomycetes</taxon>
        <taxon>Eurotiomycetidae</taxon>
        <taxon>Eurotiales</taxon>
        <taxon>Aspergillaceae</taxon>
        <taxon>Penicillium</taxon>
    </lineage>
</organism>
<evidence type="ECO:0000259" key="6">
    <source>
        <dbReference type="Pfam" id="PF02225"/>
    </source>
</evidence>
<evidence type="ECO:0000259" key="7">
    <source>
        <dbReference type="Pfam" id="PF04253"/>
    </source>
</evidence>
<evidence type="ECO:0000259" key="8">
    <source>
        <dbReference type="Pfam" id="PF04389"/>
    </source>
</evidence>
<reference evidence="9 10" key="1">
    <citation type="journal article" date="2016" name="BMC Genomics">
        <title>Genome sequencing and secondary metabolism of the postharvest pathogen Penicillium griseofulvum.</title>
        <authorList>
            <person name="Banani H."/>
            <person name="Marcet-Houben M."/>
            <person name="Ballester A.R."/>
            <person name="Abbruscato P."/>
            <person name="Gonzalez-Candelas L."/>
            <person name="Gabaldon T."/>
            <person name="Spadaro D."/>
        </authorList>
    </citation>
    <scope>NUCLEOTIDE SEQUENCE [LARGE SCALE GENOMIC DNA]</scope>
    <source>
        <strain evidence="9 10">PG3</strain>
    </source>
</reference>
<dbReference type="GO" id="GO:0005524">
    <property type="term" value="F:ATP binding"/>
    <property type="evidence" value="ECO:0007669"/>
    <property type="project" value="InterPro"/>
</dbReference>
<dbReference type="CDD" id="cd03109">
    <property type="entry name" value="DTBS"/>
    <property type="match status" value="1"/>
</dbReference>
<dbReference type="GO" id="GO:0030170">
    <property type="term" value="F:pyridoxal phosphate binding"/>
    <property type="evidence" value="ECO:0007669"/>
    <property type="project" value="InterPro"/>
</dbReference>
<protein>
    <submittedName>
        <fullName evidence="9">Dethiobiotin synthase BioD</fullName>
    </submittedName>
</protein>
<dbReference type="SUPFAM" id="SSF47672">
    <property type="entry name" value="Transferrin receptor-like dimerisation domain"/>
    <property type="match status" value="1"/>
</dbReference>
<dbReference type="InterPro" id="IPR015424">
    <property type="entry name" value="PyrdxlP-dep_Trfase"/>
</dbReference>
<dbReference type="FunFam" id="3.40.630.10:FF:000101">
    <property type="entry name" value="N-acetylated alpha-linked acidic dipeptidase like 1"/>
    <property type="match status" value="1"/>
</dbReference>
<name>A0A135LNB3_PENPA</name>
<dbReference type="UniPathway" id="UPA00078"/>
<dbReference type="CDD" id="cd08022">
    <property type="entry name" value="M28_PSMA_like"/>
    <property type="match status" value="1"/>
</dbReference>
<dbReference type="Pfam" id="PF00202">
    <property type="entry name" value="Aminotran_3"/>
    <property type="match status" value="2"/>
</dbReference>
<dbReference type="GO" id="GO:0009102">
    <property type="term" value="P:biotin biosynthetic process"/>
    <property type="evidence" value="ECO:0007669"/>
    <property type="project" value="UniProtKB-UniPathway"/>
</dbReference>
<dbReference type="InterPro" id="IPR007484">
    <property type="entry name" value="Peptidase_M28"/>
</dbReference>
<dbReference type="Gene3D" id="3.50.30.30">
    <property type="match status" value="1"/>
</dbReference>
<dbReference type="Pfam" id="PF02225">
    <property type="entry name" value="PA"/>
    <property type="match status" value="1"/>
</dbReference>
<accession>A0A135LNB3</accession>
<dbReference type="HAMAP" id="MF_00336">
    <property type="entry name" value="BioD"/>
    <property type="match status" value="1"/>
</dbReference>
<feature type="domain" description="Transferrin receptor-like dimerisation" evidence="7">
    <location>
        <begin position="1351"/>
        <end position="1461"/>
    </location>
</feature>
<keyword evidence="3" id="KW-0032">Aminotransferase</keyword>
<evidence type="ECO:0000256" key="3">
    <source>
        <dbReference type="ARBA" id="ARBA00022576"/>
    </source>
</evidence>
<dbReference type="OrthoDB" id="425114at2759"/>
<dbReference type="Gene3D" id="3.40.640.10">
    <property type="entry name" value="Type I PLP-dependent aspartate aminotransferase-like (Major domain)"/>
    <property type="match status" value="1"/>
</dbReference>
<dbReference type="InterPro" id="IPR007365">
    <property type="entry name" value="TFR-like_dimer_dom"/>
</dbReference>
<dbReference type="GO" id="GO:0005739">
    <property type="term" value="C:mitochondrion"/>
    <property type="evidence" value="ECO:0007669"/>
    <property type="project" value="UniProtKB-SubCell"/>
</dbReference>
<dbReference type="SUPFAM" id="SSF52025">
    <property type="entry name" value="PA domain"/>
    <property type="match status" value="1"/>
</dbReference>
<keyword evidence="5" id="KW-0663">Pyridoxal phosphate</keyword>
<dbReference type="GO" id="GO:0004141">
    <property type="term" value="F:dethiobiotin synthase activity"/>
    <property type="evidence" value="ECO:0007669"/>
    <property type="project" value="InterPro"/>
</dbReference>
<dbReference type="STRING" id="5078.A0A135LNB3"/>
<dbReference type="FunFam" id="3.40.640.10:FF:000122">
    <property type="entry name" value="Bifunctional dethiobiotin synthetase/adenosylmethionine-8-amino-7-oxononanoate aminotransferase"/>
    <property type="match status" value="1"/>
</dbReference>
<proteinExistence type="inferred from homology"/>
<gene>
    <name evidence="9" type="ORF">PGRI_069390</name>
</gene>
<evidence type="ECO:0000256" key="5">
    <source>
        <dbReference type="ARBA" id="ARBA00022898"/>
    </source>
</evidence>
<sequence length="1483" mass="162606">MPVGAALWRSLRAHQVYGANTDVGKTIVSTVLCNAAQRQKQQAAFLKPVSTGALNDADDRHLKRYGAGTLTKCLYQFDDPVSPHLAAKDKFVPRDDDLLASIHNTLSDWARSDIDFALVETAGGVHSPGPNGNSQADLYRPLRLPIVLVADSRLGGISSSISAYESLLLRGYDVSSVLLFRDEYYQNHEYLRDYFQKKSIPMVSLPAPPARPSQVDANSQLRDEEAMLSYYQKSAKESEVLRLLEDMSIRNNERVERLEEMADRAKELIWYPFTQHQGMQAKDITVIDSAYDDYFQTFGSKTSKDTQSELRPTFDGSASWWTQGLGHGNPELSLSAAYAAGRYGHVMFAGAVHEPALALADDLLKTLENPRLTKVFYTDNGSTGMEVAVKMGLRASCDRYGWDASQEQIGILGLKGSYHGDTIGVMDCSEPSIFNKKVEWYRGRGHWFDFPLVKMVGGSWKVEIPGELQAELGEDIDFASLGSVFDLNQRLESATAQRYKDYIHCTIEDLVKRQGVKFGALILEPVILGAGGMLFCDPLFQRCLTDVVRDHPELFSTSASAPKESPSWSGLPVIFDEVFTGLYRLGRRTSASFLGVHPDVAVNAKLLTGGLVPLCTTVASEEIFNAFSSPEKSDALLHGHSYTAHAVGCTVAVDSLKTMAKLDTDGSWDAYRADWRSNSPATAEASTPDVWSVWSHGLLQDLSSTNSVESVFAIGTVLSISLRDAAGGGYNSNAAKGLQQKLAVGGDNFNVHSRVLGNVLYLMSSVTSKPESLREMERLLRAALVRRPSPKWPLLFLGPAVLYYTSQQFKDGVDFNLDQTLLSVPSAEHARNWSAFYTTGTHLPGQGLQQAQWTQEKWKEFGLSDTQILSFDTELPTVIGPQRVALFQDSNVLYEAPLVDGDDQQDFAPAFFSFSTNGNISASYVFANFGGEEDFEALARANISVEGKIAVLKLADVSPYLRERGINIFRGEQINNCARRGVAGVLVYPDPQNDGPITDSNGYEPFPNGPARPPTLIERGTIGDIYAFKNGYLPTIPCIPISYADAIPLLTALNGHGPLASDFDERWHGGGLEYRGVHYNVGPSPDNVYINLITHAEINPGQVHNVIATIPGEVADEVVILGNHRDAWGPGAGDPGSGSAALNEVIRSFGVAVRKGWRPHRTLMLASWEGEEFGQVGSLAWIQANMPWVNATAVAYLNVVVAAGGRTLHVNASPLLHGAIKDATQRVESPDEPGKTVFDVWDKKINPPGGGDAIYFSGSACISTLDMGFIPGIGDSPFTYHSGFDTHDWMDRIGDPGWQHHVTMAKIWSLMAARLAEARVLQMHASDYAVALREWLDNLFANDSLPQIDSTVLYDAVGRLSQAAKQFDTDTASLTAYECPWWNFWSDCGLEAAYSAANKKYMGIERAFYYDIDQDDNLPALIDGNPYFHHVLYRPGAWYANSLVFPGLGDSLSAGNWTNVEVSIIPVHFHLPFTDLSSGGVKF</sequence>
<comment type="similarity">
    <text evidence="2">Belongs to the peptidase M28 family. M28B subfamily.</text>
</comment>